<organism evidence="1">
    <name type="scientific">freshwater metagenome</name>
    <dbReference type="NCBI Taxonomy" id="449393"/>
    <lineage>
        <taxon>unclassified sequences</taxon>
        <taxon>metagenomes</taxon>
        <taxon>ecological metagenomes</taxon>
    </lineage>
</organism>
<proteinExistence type="predicted"/>
<sequence length="247" mass="26323">MRGMTSDDDLIEVQMRYRPVGDVLMGSVSSDVPPEKRHREEIDADTFVEWAPRHDGSRQLVGFEVLHARSRTDEFHRISALPDSVSEPAARLVSAISTDTFESLGSAVEHAADSTVEVRLGALVLDNASPVERGEADDALALALSFRALAETLASLPGGTDRARTQELLSALAELAATLRTADGLPAPGATAAARASVRGGLPLTDSERSTLTELLTMADFPHAWVETDQRVRAFATGLSPGGTHNT</sequence>
<dbReference type="EMBL" id="CAEZUP010000116">
    <property type="protein sequence ID" value="CAB4622728.1"/>
    <property type="molecule type" value="Genomic_DNA"/>
</dbReference>
<evidence type="ECO:0000313" key="1">
    <source>
        <dbReference type="EMBL" id="CAB4622728.1"/>
    </source>
</evidence>
<dbReference type="AlphaFoldDB" id="A0A6J6IGF7"/>
<protein>
    <submittedName>
        <fullName evidence="1">Unannotated protein</fullName>
    </submittedName>
</protein>
<gene>
    <name evidence="1" type="ORF">UFOPK1835_01919</name>
</gene>
<accession>A0A6J6IGF7</accession>
<name>A0A6J6IGF7_9ZZZZ</name>
<reference evidence="1" key="1">
    <citation type="submission" date="2020-05" db="EMBL/GenBank/DDBJ databases">
        <authorList>
            <person name="Chiriac C."/>
            <person name="Salcher M."/>
            <person name="Ghai R."/>
            <person name="Kavagutti S V."/>
        </authorList>
    </citation>
    <scope>NUCLEOTIDE SEQUENCE</scope>
</reference>